<dbReference type="InterPro" id="IPR029058">
    <property type="entry name" value="AB_hydrolase_fold"/>
</dbReference>
<dbReference type="GO" id="GO:0005783">
    <property type="term" value="C:endoplasmic reticulum"/>
    <property type="evidence" value="ECO:0007669"/>
    <property type="project" value="EnsemblPlants"/>
</dbReference>
<dbReference type="AlphaFoldDB" id="A0A5K1E2B1"/>
<dbReference type="GO" id="GO:0090430">
    <property type="term" value="F:caffeoyl-CoA: alcohol caffeoyl transferase activity"/>
    <property type="evidence" value="ECO:0007669"/>
    <property type="project" value="EnsemblPlants"/>
</dbReference>
<feature type="domain" description="Serine aminopeptidase S33" evidence="1">
    <location>
        <begin position="56"/>
        <end position="297"/>
    </location>
</feature>
<name>A0A5K1E2B1_9MAGN</name>
<dbReference type="EMBL" id="LR721784">
    <property type="protein sequence ID" value="VVW44624.1"/>
    <property type="molecule type" value="Genomic_DNA"/>
</dbReference>
<protein>
    <recommendedName>
        <fullName evidence="1">Serine aminopeptidase S33 domain-containing protein</fullName>
    </recommendedName>
</protein>
<evidence type="ECO:0000313" key="2">
    <source>
        <dbReference type="EMBL" id="VVW44624.1"/>
    </source>
</evidence>
<dbReference type="InterPro" id="IPR022742">
    <property type="entry name" value="Hydrolase_4"/>
</dbReference>
<proteinExistence type="predicted"/>
<dbReference type="InterPro" id="IPR051044">
    <property type="entry name" value="MAG_DAG_Lipase"/>
</dbReference>
<dbReference type="PRINTS" id="PR00111">
    <property type="entry name" value="ABHYDROLASE"/>
</dbReference>
<dbReference type="GO" id="GO:0046686">
    <property type="term" value="P:response to cadmium ion"/>
    <property type="evidence" value="ECO:0007669"/>
    <property type="project" value="EnsemblPlants"/>
</dbReference>
<dbReference type="OrthoDB" id="2498029at2759"/>
<dbReference type="GO" id="GO:0005886">
    <property type="term" value="C:plasma membrane"/>
    <property type="evidence" value="ECO:0007669"/>
    <property type="project" value="EnsemblPlants"/>
</dbReference>
<dbReference type="Gene3D" id="3.40.50.1820">
    <property type="entry name" value="alpha/beta hydrolase"/>
    <property type="match status" value="1"/>
</dbReference>
<organism evidence="2">
    <name type="scientific">Nymphaea colorata</name>
    <name type="common">pocket water lily</name>
    <dbReference type="NCBI Taxonomy" id="210225"/>
    <lineage>
        <taxon>Eukaryota</taxon>
        <taxon>Viridiplantae</taxon>
        <taxon>Streptophyta</taxon>
        <taxon>Embryophyta</taxon>
        <taxon>Tracheophyta</taxon>
        <taxon>Spermatophyta</taxon>
        <taxon>Magnoliopsida</taxon>
        <taxon>Nymphaeales</taxon>
        <taxon>Nymphaeaceae</taxon>
        <taxon>Nymphaea</taxon>
    </lineage>
</organism>
<dbReference type="GO" id="GO:0010043">
    <property type="term" value="P:response to zinc ion"/>
    <property type="evidence" value="ECO:0007669"/>
    <property type="project" value="EnsemblPlants"/>
</dbReference>
<dbReference type="InterPro" id="IPR000073">
    <property type="entry name" value="AB_hydrolase_1"/>
</dbReference>
<dbReference type="GO" id="GO:0003846">
    <property type="term" value="F:2-acylglycerol O-acyltransferase activity"/>
    <property type="evidence" value="ECO:0007669"/>
    <property type="project" value="EnsemblPlants"/>
</dbReference>
<dbReference type="SUPFAM" id="SSF53474">
    <property type="entry name" value="alpha/beta-Hydrolases"/>
    <property type="match status" value="1"/>
</dbReference>
<dbReference type="Pfam" id="PF12146">
    <property type="entry name" value="Hydrolase_4"/>
    <property type="match status" value="1"/>
</dbReference>
<accession>A0A5K1E2B1</accession>
<dbReference type="OMA" id="FVIPENM"/>
<sequence length="325" mass="35721">MGSTPTAEDSGTPANFWGDMPEEEYYASQGVKHTQSYFSTPNGTIFTQSWLPSSASVHAILCMTHGYSEDTSWVFQKTAMFFARCGYAVFGADLLGHGRSDGLRGYVGDLSKTASSSLLFFQSVRDSPSFRGLPAFLYGASMGGAATMLMYFQDPDGWSGLIFCAPLFIMPEKMKPSRLRLFLFGLLLGLADTWAAMPALNMIGSVKDHEKLKIMVANPRRYAGPPRVGTMRELSRVCDYIQANFDKVRAPFLTLHGTADGITAPESSTLLYEKAASEDKSVKLYEGMYHALIEGEPEENSTKVLADIREWLDARAKTGLGRVLD</sequence>
<dbReference type="Gramene" id="NC6G0254520.1">
    <property type="protein sequence ID" value="NC6G0254520.1:cds"/>
    <property type="gene ID" value="NC6G0254520"/>
</dbReference>
<gene>
    <name evidence="2" type="ORF">NYM_LOCUS21997</name>
</gene>
<dbReference type="PANTHER" id="PTHR11614">
    <property type="entry name" value="PHOSPHOLIPASE-RELATED"/>
    <property type="match status" value="1"/>
</dbReference>
<dbReference type="GO" id="GO:0005794">
    <property type="term" value="C:Golgi apparatus"/>
    <property type="evidence" value="ECO:0007669"/>
    <property type="project" value="EnsemblPlants"/>
</dbReference>
<evidence type="ECO:0000259" key="1">
    <source>
        <dbReference type="Pfam" id="PF12146"/>
    </source>
</evidence>
<dbReference type="GO" id="GO:0042542">
    <property type="term" value="P:response to hydrogen peroxide"/>
    <property type="evidence" value="ECO:0007669"/>
    <property type="project" value="EnsemblPlants"/>
</dbReference>
<reference evidence="2" key="1">
    <citation type="submission" date="2019-09" db="EMBL/GenBank/DDBJ databases">
        <authorList>
            <person name="Zhang L."/>
        </authorList>
    </citation>
    <scope>NUCLEOTIDE SEQUENCE</scope>
</reference>
<dbReference type="GO" id="GO:0004622">
    <property type="term" value="F:phosphatidylcholine lysophospholipase activity"/>
    <property type="evidence" value="ECO:0007669"/>
    <property type="project" value="EnsemblPlants"/>
</dbReference>